<organism evidence="2 3">
    <name type="scientific">Clostridium brassicae</name>
    <dbReference type="NCBI Taxonomy" id="2999072"/>
    <lineage>
        <taxon>Bacteria</taxon>
        <taxon>Bacillati</taxon>
        <taxon>Bacillota</taxon>
        <taxon>Clostridia</taxon>
        <taxon>Eubacteriales</taxon>
        <taxon>Clostridiaceae</taxon>
        <taxon>Clostridium</taxon>
    </lineage>
</organism>
<comment type="caution">
    <text evidence="2">The sequence shown here is derived from an EMBL/GenBank/DDBJ whole genome shotgun (WGS) entry which is preliminary data.</text>
</comment>
<dbReference type="Pfam" id="PF13420">
    <property type="entry name" value="Acetyltransf_4"/>
    <property type="match status" value="1"/>
</dbReference>
<dbReference type="GO" id="GO:0016746">
    <property type="term" value="F:acyltransferase activity"/>
    <property type="evidence" value="ECO:0007669"/>
    <property type="project" value="UniProtKB-KW"/>
</dbReference>
<evidence type="ECO:0000259" key="1">
    <source>
        <dbReference type="PROSITE" id="PS51186"/>
    </source>
</evidence>
<feature type="domain" description="N-acetyltransferase" evidence="1">
    <location>
        <begin position="11"/>
        <end position="170"/>
    </location>
</feature>
<evidence type="ECO:0000313" key="2">
    <source>
        <dbReference type="EMBL" id="MCY6957785.1"/>
    </source>
</evidence>
<dbReference type="InterPro" id="IPR000182">
    <property type="entry name" value="GNAT_dom"/>
</dbReference>
<dbReference type="InterPro" id="IPR016181">
    <property type="entry name" value="Acyl_CoA_acyltransferase"/>
</dbReference>
<name>A0ABT4D667_9CLOT</name>
<dbReference type="SUPFAM" id="SSF55729">
    <property type="entry name" value="Acyl-CoA N-acyltransferases (Nat)"/>
    <property type="match status" value="1"/>
</dbReference>
<dbReference type="EC" id="2.3.1.-" evidence="2"/>
<dbReference type="EMBL" id="JAPQFJ010000003">
    <property type="protein sequence ID" value="MCY6957785.1"/>
    <property type="molecule type" value="Genomic_DNA"/>
</dbReference>
<reference evidence="2" key="1">
    <citation type="submission" date="2022-12" db="EMBL/GenBank/DDBJ databases">
        <title>Clostridium sp. nov., isolated from industrial wastewater.</title>
        <authorList>
            <person name="Jiayan W."/>
        </authorList>
    </citation>
    <scope>NUCLEOTIDE SEQUENCE</scope>
    <source>
        <strain evidence="2">ZC22-4</strain>
    </source>
</reference>
<dbReference type="Gene3D" id="3.40.630.30">
    <property type="match status" value="1"/>
</dbReference>
<sequence>MFHIEFKFQDIEILSIEKQDLGNIYEWYVNEELSKSQYGNDNICKKDFYERFLEYYFSECEFFLKVNRRGNLIGILKGRIEFKNPNKVWITYIIIDHSLRGDGLGTEILNRVISYFVSEYGICKFYVKVREKEEKCVEFLKKNRFRIIRFTIEKNMSMDNNSFMIFSKTV</sequence>
<keyword evidence="2" id="KW-0808">Transferase</keyword>
<protein>
    <submittedName>
        <fullName evidence="2">GNAT family N-acetyltransferase</fullName>
        <ecNumber evidence="2">2.3.1.-</ecNumber>
    </submittedName>
</protein>
<evidence type="ECO:0000313" key="3">
    <source>
        <dbReference type="Proteomes" id="UP001144612"/>
    </source>
</evidence>
<proteinExistence type="predicted"/>
<dbReference type="Proteomes" id="UP001144612">
    <property type="component" value="Unassembled WGS sequence"/>
</dbReference>
<keyword evidence="2" id="KW-0012">Acyltransferase</keyword>
<keyword evidence="3" id="KW-1185">Reference proteome</keyword>
<accession>A0ABT4D667</accession>
<gene>
    <name evidence="2" type="ORF">OW729_04095</name>
</gene>
<dbReference type="CDD" id="cd04301">
    <property type="entry name" value="NAT_SF"/>
    <property type="match status" value="1"/>
</dbReference>
<dbReference type="RefSeq" id="WP_268060183.1">
    <property type="nucleotide sequence ID" value="NZ_JAPQFJ010000003.1"/>
</dbReference>
<dbReference type="PROSITE" id="PS51186">
    <property type="entry name" value="GNAT"/>
    <property type="match status" value="1"/>
</dbReference>